<evidence type="ECO:0000256" key="1">
    <source>
        <dbReference type="ARBA" id="ARBA00005721"/>
    </source>
</evidence>
<gene>
    <name evidence="3" type="ORF">KDA82_14835</name>
</gene>
<comment type="similarity">
    <text evidence="1">Belongs to the asp23 family.</text>
</comment>
<organism evidence="3 4">
    <name type="scientific">Streptomyces daliensis</name>
    <dbReference type="NCBI Taxonomy" id="299421"/>
    <lineage>
        <taxon>Bacteria</taxon>
        <taxon>Bacillati</taxon>
        <taxon>Actinomycetota</taxon>
        <taxon>Actinomycetes</taxon>
        <taxon>Kitasatosporales</taxon>
        <taxon>Streptomycetaceae</taxon>
        <taxon>Streptomyces</taxon>
    </lineage>
</organism>
<protein>
    <submittedName>
        <fullName evidence="3">Asp23/Gls24 family envelope stress response protein</fullName>
    </submittedName>
</protein>
<evidence type="ECO:0000313" key="3">
    <source>
        <dbReference type="EMBL" id="MBR7674269.1"/>
    </source>
</evidence>
<evidence type="ECO:0000256" key="2">
    <source>
        <dbReference type="SAM" id="MobiDB-lite"/>
    </source>
</evidence>
<comment type="caution">
    <text evidence="3">The sequence shown here is derived from an EMBL/GenBank/DDBJ whole genome shotgun (WGS) entry which is preliminary data.</text>
</comment>
<reference evidence="3" key="1">
    <citation type="submission" date="2021-04" db="EMBL/GenBank/DDBJ databases">
        <title>Sequencing of actinobacteria type strains.</title>
        <authorList>
            <person name="Nguyen G.-S."/>
            <person name="Wentzel A."/>
        </authorList>
    </citation>
    <scope>NUCLEOTIDE SEQUENCE</scope>
    <source>
        <strain evidence="3">DSM 42095</strain>
    </source>
</reference>
<feature type="region of interest" description="Disordered" evidence="2">
    <location>
        <begin position="45"/>
        <end position="68"/>
    </location>
</feature>
<dbReference type="InterPro" id="IPR005531">
    <property type="entry name" value="Asp23"/>
</dbReference>
<accession>A0A8T4IQD5</accession>
<proteinExistence type="inferred from homology"/>
<keyword evidence="4" id="KW-1185">Reference proteome</keyword>
<sequence length="133" mass="14102">MRADVVAEGQGVDGGGDSVAERGETTIADRVVAKVAGRAAHEALRTGPDARKLPRGKRSAPRATVDVRESSARVKVSVELGYPSDIGAQCSAVRRQVASRVRELVGMEVPDVAVEVERLHSPHLDGETLGRVR</sequence>
<dbReference type="AlphaFoldDB" id="A0A8T4IQD5"/>
<dbReference type="EMBL" id="JAGSMN010000318">
    <property type="protein sequence ID" value="MBR7674269.1"/>
    <property type="molecule type" value="Genomic_DNA"/>
</dbReference>
<dbReference type="Proteomes" id="UP000675554">
    <property type="component" value="Unassembled WGS sequence"/>
</dbReference>
<dbReference type="Pfam" id="PF03780">
    <property type="entry name" value="Asp23"/>
    <property type="match status" value="1"/>
</dbReference>
<feature type="region of interest" description="Disordered" evidence="2">
    <location>
        <begin position="1"/>
        <end position="23"/>
    </location>
</feature>
<name>A0A8T4IQD5_9ACTN</name>
<evidence type="ECO:0000313" key="4">
    <source>
        <dbReference type="Proteomes" id="UP000675554"/>
    </source>
</evidence>